<keyword evidence="10" id="KW-1185">Reference proteome</keyword>
<dbReference type="AlphaFoldDB" id="A0A9E8SNB5"/>
<dbReference type="InterPro" id="IPR050250">
    <property type="entry name" value="Macrolide_Exporter_MacB"/>
</dbReference>
<keyword evidence="5 6" id="KW-0472">Membrane</keyword>
<feature type="transmembrane region" description="Helical" evidence="6">
    <location>
        <begin position="762"/>
        <end position="782"/>
    </location>
</feature>
<organism evidence="9 10">
    <name type="scientific">Dyadobacter pollutisoli</name>
    <dbReference type="NCBI Taxonomy" id="2910158"/>
    <lineage>
        <taxon>Bacteria</taxon>
        <taxon>Pseudomonadati</taxon>
        <taxon>Bacteroidota</taxon>
        <taxon>Cytophagia</taxon>
        <taxon>Cytophagales</taxon>
        <taxon>Spirosomataceae</taxon>
        <taxon>Dyadobacter</taxon>
    </lineage>
</organism>
<gene>
    <name evidence="9" type="ORF">ON006_23030</name>
</gene>
<feature type="transmembrane region" description="Helical" evidence="6">
    <location>
        <begin position="343"/>
        <end position="361"/>
    </location>
</feature>
<evidence type="ECO:0000256" key="2">
    <source>
        <dbReference type="ARBA" id="ARBA00022475"/>
    </source>
</evidence>
<sequence length="801" mass="89345">MLRNYLKIAFRNLVKNPGYSAINIGGLALGMAVAMLIGLWIYDEISFNKNHKNYDRIVQVMEQQTLDSETQTGQNVAIPVGKELETYYGDHFKHVVMSSWTVRHLLTYGDNKLTRMGNFMSATTPEMLSLNMVKGSWSALNDPASVLLSKSVAKALFGSAEPLGKMIKIDSELDVRVTGVYEDIPHSSDFRDVHFIAPWDLYVSTTDWVRNARDNNEWAGSSFQIFAQLSEKADLATVSAKIKNIKIDKGDKEELKFKPQILLHPMSRWHLYSEWQNGVNTGGKIQTVWFFSIIGVFVLLLACINFMNLSTARSEKRSREVGIRKAIGSVRLQLAIQFLSESYLIVISAFLLAILLAQLALPLFNEIADKEMVLMWTSPWFWVISICFCLLTGLVAGSYPALYLSSFDPAKALRGLLPSRVLGGFVNVAPRKILVVLQFTVSVTLIIGTIVIYRQIKHGQNRAVGYDREGLVSIHVSTPEIHKHIDAFRDELIKTGTVSAVSESMGPTTDVRSVNKGFNWKGKDPAMQVDFVTMAVAHDFGKTVGWKFVEGRDFSKSFSTDSSGFVLNETAARLMGFSGKAPGEFVKWEDKSFKVIGVVKDMIMTSPYEPVKQTIFFIGRRAGNFITIRIDPKANAADALRNIESVFKKHDPASPFQYDFVDDEYAFKFADEQRIGTLAAFFAVLAILISSLGLFGLASFVAGQRIKEIGIRKVLGASVANLWLLLSGDFVLLVAIACLLSAPTSWYYMSSWLEKYTYRTEISWWIFAASATGALTLTLLTVSYQAIRAALLDPVKSLRSE</sequence>
<keyword evidence="3 6" id="KW-0812">Transmembrane</keyword>
<evidence type="ECO:0000313" key="9">
    <source>
        <dbReference type="EMBL" id="WAC10607.1"/>
    </source>
</evidence>
<feature type="transmembrane region" description="Helical" evidence="6">
    <location>
        <begin position="21"/>
        <end position="42"/>
    </location>
</feature>
<dbReference type="RefSeq" id="WP_244822380.1">
    <property type="nucleotide sequence ID" value="NZ_CP112998.1"/>
</dbReference>
<dbReference type="GO" id="GO:0022857">
    <property type="term" value="F:transmembrane transporter activity"/>
    <property type="evidence" value="ECO:0007669"/>
    <property type="project" value="TreeGrafter"/>
</dbReference>
<dbReference type="Pfam" id="PF12704">
    <property type="entry name" value="MacB_PCD"/>
    <property type="match status" value="2"/>
</dbReference>
<accession>A0A9E8SNB5</accession>
<evidence type="ECO:0000256" key="3">
    <source>
        <dbReference type="ARBA" id="ARBA00022692"/>
    </source>
</evidence>
<evidence type="ECO:0000256" key="5">
    <source>
        <dbReference type="ARBA" id="ARBA00023136"/>
    </source>
</evidence>
<dbReference type="Proteomes" id="UP001164653">
    <property type="component" value="Chromosome"/>
</dbReference>
<evidence type="ECO:0000313" key="10">
    <source>
        <dbReference type="Proteomes" id="UP001164653"/>
    </source>
</evidence>
<evidence type="ECO:0000256" key="1">
    <source>
        <dbReference type="ARBA" id="ARBA00004651"/>
    </source>
</evidence>
<proteinExistence type="predicted"/>
<feature type="domain" description="MacB-like periplasmic core" evidence="8">
    <location>
        <begin position="440"/>
        <end position="645"/>
    </location>
</feature>
<feature type="transmembrane region" description="Helical" evidence="6">
    <location>
        <begin position="288"/>
        <end position="309"/>
    </location>
</feature>
<feature type="transmembrane region" description="Helical" evidence="6">
    <location>
        <begin position="433"/>
        <end position="453"/>
    </location>
</feature>
<name>A0A9E8SNB5_9BACT</name>
<feature type="transmembrane region" description="Helical" evidence="6">
    <location>
        <begin position="722"/>
        <end position="742"/>
    </location>
</feature>
<feature type="domain" description="ABC3 transporter permease C-terminal" evidence="7">
    <location>
        <begin position="681"/>
        <end position="790"/>
    </location>
</feature>
<feature type="domain" description="ABC3 transporter permease C-terminal" evidence="7">
    <location>
        <begin position="293"/>
        <end position="408"/>
    </location>
</feature>
<keyword evidence="4 6" id="KW-1133">Transmembrane helix</keyword>
<evidence type="ECO:0000256" key="6">
    <source>
        <dbReference type="SAM" id="Phobius"/>
    </source>
</evidence>
<dbReference type="PANTHER" id="PTHR30572">
    <property type="entry name" value="MEMBRANE COMPONENT OF TRANSPORTER-RELATED"/>
    <property type="match status" value="1"/>
</dbReference>
<keyword evidence="2" id="KW-1003">Cell membrane</keyword>
<evidence type="ECO:0000259" key="7">
    <source>
        <dbReference type="Pfam" id="PF02687"/>
    </source>
</evidence>
<reference evidence="9" key="1">
    <citation type="submission" date="2022-11" db="EMBL/GenBank/DDBJ databases">
        <title>Dyadobacter pollutisoli sp. nov., isolated from plastic dumped soil.</title>
        <authorList>
            <person name="Kim J.M."/>
            <person name="Kim K.R."/>
            <person name="Lee J.K."/>
            <person name="Hao L."/>
            <person name="Jeon C.O."/>
        </authorList>
    </citation>
    <scope>NUCLEOTIDE SEQUENCE</scope>
    <source>
        <strain evidence="9">U1</strain>
    </source>
</reference>
<comment type="subcellular location">
    <subcellularLocation>
        <location evidence="1">Cell membrane</location>
        <topology evidence="1">Multi-pass membrane protein</topology>
    </subcellularLocation>
</comment>
<evidence type="ECO:0000259" key="8">
    <source>
        <dbReference type="Pfam" id="PF12704"/>
    </source>
</evidence>
<dbReference type="InterPro" id="IPR003838">
    <property type="entry name" value="ABC3_permease_C"/>
</dbReference>
<feature type="transmembrane region" description="Helical" evidence="6">
    <location>
        <begin position="678"/>
        <end position="701"/>
    </location>
</feature>
<evidence type="ECO:0000256" key="4">
    <source>
        <dbReference type="ARBA" id="ARBA00022989"/>
    </source>
</evidence>
<feature type="domain" description="MacB-like periplasmic core" evidence="8">
    <location>
        <begin position="20"/>
        <end position="244"/>
    </location>
</feature>
<dbReference type="InterPro" id="IPR025857">
    <property type="entry name" value="MacB_PCD"/>
</dbReference>
<feature type="transmembrane region" description="Helical" evidence="6">
    <location>
        <begin position="381"/>
        <end position="404"/>
    </location>
</feature>
<dbReference type="KEGG" id="dpf:ON006_23030"/>
<protein>
    <submittedName>
        <fullName evidence="9">ABC transporter permease</fullName>
    </submittedName>
</protein>
<dbReference type="Pfam" id="PF02687">
    <property type="entry name" value="FtsX"/>
    <property type="match status" value="2"/>
</dbReference>
<dbReference type="GO" id="GO:0005886">
    <property type="term" value="C:plasma membrane"/>
    <property type="evidence" value="ECO:0007669"/>
    <property type="project" value="UniProtKB-SubCell"/>
</dbReference>
<dbReference type="EMBL" id="CP112998">
    <property type="protein sequence ID" value="WAC10607.1"/>
    <property type="molecule type" value="Genomic_DNA"/>
</dbReference>
<dbReference type="PANTHER" id="PTHR30572:SF18">
    <property type="entry name" value="ABC-TYPE MACROLIDE FAMILY EXPORT SYSTEM PERMEASE COMPONENT 2"/>
    <property type="match status" value="1"/>
</dbReference>